<keyword evidence="3" id="KW-0808">Transferase</keyword>
<gene>
    <name evidence="3" type="ORF">L1F31_14270</name>
</gene>
<feature type="domain" description="Polysaccharide pyruvyl transferase" evidence="2">
    <location>
        <begin position="30"/>
        <end position="307"/>
    </location>
</feature>
<evidence type="ECO:0000313" key="4">
    <source>
        <dbReference type="Proteomes" id="UP001064879"/>
    </source>
</evidence>
<dbReference type="RefSeq" id="WP_265417938.1">
    <property type="nucleotide sequence ID" value="NZ_CP093443.1"/>
</dbReference>
<protein>
    <submittedName>
        <fullName evidence="3">Polysaccharide pyruvyl transferase family protein</fullName>
    </submittedName>
</protein>
<sequence length="457" mass="51215">MTEILLRAAKEPWESTSAADVLKANTIANNTGNLLFAQSVYRMLSAPEVTITPDRYSSHRTREPVAYADWINDSFDHFVIPLANAFRPAFRPALRRLTRVVRRLKVPVTVIGVGSQHKLDDGIVDGDLGRDVQGFMSAVLDRSSSVGVRGERTADFLETLGFDGNQVDVIGCPSVFMTGNPQTVVKAAPSLTDDSTIAMTISPYVGRLNAIVASHTRRYKNLIYVPQNLSDLNMMVWGENRANPKNRWNPTHVAHPLYTEDRMRFPLDPLTWIDYLSDFEFVFGSRIHGSIAGILAGVPTMLLAHDSRTLELAEYHAIPHLKVSELNSKSDAKELYEQTDYSEYNSRIPEIRQALVAFLEKNGLSHALNETDAAAEFDKKLDAAELPGMVTTIYATQNEGRTAILDRVRALHHEHNQLEARVEELEKFVAGYSIEAETRKLIGSWRRRAARKLGMRK</sequence>
<dbReference type="InterPro" id="IPR007345">
    <property type="entry name" value="Polysacch_pyruvyl_Trfase"/>
</dbReference>
<evidence type="ECO:0000256" key="1">
    <source>
        <dbReference type="SAM" id="Coils"/>
    </source>
</evidence>
<proteinExistence type="predicted"/>
<name>A0ABY5SLD1_9MICO</name>
<reference evidence="3" key="1">
    <citation type="submission" date="2022-03" db="EMBL/GenBank/DDBJ databases">
        <title>Brevibacterium spongiae sp. nov., isolated from marine sponge.</title>
        <authorList>
            <person name="Li Z."/>
            <person name="Zhang M."/>
        </authorList>
    </citation>
    <scope>NUCLEOTIDE SEQUENCE</scope>
    <source>
        <strain evidence="3">WHS-Z9</strain>
    </source>
</reference>
<dbReference type="Pfam" id="PF04230">
    <property type="entry name" value="PS_pyruv_trans"/>
    <property type="match status" value="1"/>
</dbReference>
<organism evidence="3 4">
    <name type="scientific">Brevibacterium spongiae</name>
    <dbReference type="NCBI Taxonomy" id="2909672"/>
    <lineage>
        <taxon>Bacteria</taxon>
        <taxon>Bacillati</taxon>
        <taxon>Actinomycetota</taxon>
        <taxon>Actinomycetes</taxon>
        <taxon>Micrococcales</taxon>
        <taxon>Brevibacteriaceae</taxon>
        <taxon>Brevibacterium</taxon>
    </lineage>
</organism>
<evidence type="ECO:0000259" key="2">
    <source>
        <dbReference type="Pfam" id="PF04230"/>
    </source>
</evidence>
<evidence type="ECO:0000313" key="3">
    <source>
        <dbReference type="EMBL" id="UVI35272.1"/>
    </source>
</evidence>
<dbReference type="Proteomes" id="UP001064879">
    <property type="component" value="Chromosome"/>
</dbReference>
<dbReference type="EMBL" id="CP093443">
    <property type="protein sequence ID" value="UVI35272.1"/>
    <property type="molecule type" value="Genomic_DNA"/>
</dbReference>
<keyword evidence="4" id="KW-1185">Reference proteome</keyword>
<keyword evidence="1" id="KW-0175">Coiled coil</keyword>
<accession>A0ABY5SLD1</accession>
<dbReference type="GO" id="GO:0016740">
    <property type="term" value="F:transferase activity"/>
    <property type="evidence" value="ECO:0007669"/>
    <property type="project" value="UniProtKB-KW"/>
</dbReference>
<feature type="coiled-coil region" evidence="1">
    <location>
        <begin position="408"/>
        <end position="435"/>
    </location>
</feature>